<dbReference type="InterPro" id="IPR011990">
    <property type="entry name" value="TPR-like_helical_dom_sf"/>
</dbReference>
<dbReference type="PANTHER" id="PTHR47691">
    <property type="entry name" value="REGULATOR-RELATED"/>
    <property type="match status" value="1"/>
</dbReference>
<dbReference type="SUPFAM" id="SSF48452">
    <property type="entry name" value="TPR-like"/>
    <property type="match status" value="1"/>
</dbReference>
<dbReference type="Proteomes" id="UP000319865">
    <property type="component" value="Unassembled WGS sequence"/>
</dbReference>
<dbReference type="Gene3D" id="1.25.40.10">
    <property type="entry name" value="Tetratricopeptide repeat domain"/>
    <property type="match status" value="1"/>
</dbReference>
<dbReference type="RefSeq" id="WP_142024820.1">
    <property type="nucleotide sequence ID" value="NZ_VFQE01000001.1"/>
</dbReference>
<gene>
    <name evidence="1" type="ORF">FHU33_1557</name>
</gene>
<protein>
    <recommendedName>
        <fullName evidence="3">Transcriptional regulator</fullName>
    </recommendedName>
</protein>
<dbReference type="OrthoDB" id="27092at2"/>
<evidence type="ECO:0000313" key="2">
    <source>
        <dbReference type="Proteomes" id="UP000319865"/>
    </source>
</evidence>
<sequence length="677" mass="71617">MSESAGPVELARSAAARGGWQEAFDLLAGADADGLLAPGEMPMLAETAYAAGQLDVTIETWERVHAGCMHAGDRLGAGGAAVRVALHLLFDTALMAPVRGWLARAERLLGAGETPAHAWFAVVRAYERILAGDLAAARPWAEAAVEVGSTCDPAAAAIGRVAEARLLILDGDVRTGLDLLDQAGVATVSGDLDPLSTGVVFCELVCALQGLAQYDVAEQWTEAMERWCETNAIGSLHGRCRVHRAEILRLRGSCTEAESQALLACEELRPYLRRELGWPLTELGRIRLHKGDVAGAEDAALAAHRAGWDPQPVLALVRLAQGDPDTAAASVRDALERPLGVPSKERPPNSDLQRAPLLAAQVEIEIAAGHLARARSAADELVRIAARFSTTALVATAALARGRVRLANGDPAGAEESLAQAVRLWNEVGAPYEAARSRMALADAHAACGSAHRADLERRAAGEILDGLAAGPAAPSSAGEAAGPPVAGIFRREGDYWTVVFAGRTVRVRDLQGMRYLARLLAEPGREHHVLDLVAAERGRGRSAAGADDLPGSGLGDAGELLDARAKEAYRRRLAEIDEDIEEARTTGDDERAARADAERDFLVRELARAFGMGGRARRAGSASERARAGVTRALRQAIARIGAHHPQLGEHLDRTVRTGTYCAYLPDPHAPAGWTS</sequence>
<dbReference type="EMBL" id="VFQE01000001">
    <property type="protein sequence ID" value="TQN42163.1"/>
    <property type="molecule type" value="Genomic_DNA"/>
</dbReference>
<evidence type="ECO:0000313" key="1">
    <source>
        <dbReference type="EMBL" id="TQN42163.1"/>
    </source>
</evidence>
<organism evidence="1 2">
    <name type="scientific">Blastococcus colisei</name>
    <dbReference type="NCBI Taxonomy" id="1564162"/>
    <lineage>
        <taxon>Bacteria</taxon>
        <taxon>Bacillati</taxon>
        <taxon>Actinomycetota</taxon>
        <taxon>Actinomycetes</taxon>
        <taxon>Geodermatophilales</taxon>
        <taxon>Geodermatophilaceae</taxon>
        <taxon>Blastococcus</taxon>
    </lineage>
</organism>
<reference evidence="1 2" key="1">
    <citation type="submission" date="2019-06" db="EMBL/GenBank/DDBJ databases">
        <title>Sequencing the genomes of 1000 actinobacteria strains.</title>
        <authorList>
            <person name="Klenk H.-P."/>
        </authorList>
    </citation>
    <scope>NUCLEOTIDE SEQUENCE [LARGE SCALE GENOMIC DNA]</scope>
    <source>
        <strain evidence="1 2">DSM 46837</strain>
    </source>
</reference>
<comment type="caution">
    <text evidence="1">The sequence shown here is derived from an EMBL/GenBank/DDBJ whole genome shotgun (WGS) entry which is preliminary data.</text>
</comment>
<evidence type="ECO:0008006" key="3">
    <source>
        <dbReference type="Google" id="ProtNLM"/>
    </source>
</evidence>
<dbReference type="PANTHER" id="PTHR47691:SF3">
    <property type="entry name" value="HTH-TYPE TRANSCRIPTIONAL REGULATOR RV0890C-RELATED"/>
    <property type="match status" value="1"/>
</dbReference>
<accession>A0A543PDM0</accession>
<dbReference type="AlphaFoldDB" id="A0A543PDM0"/>
<keyword evidence="2" id="KW-1185">Reference proteome</keyword>
<name>A0A543PDM0_9ACTN</name>
<proteinExistence type="predicted"/>